<feature type="region of interest" description="Disordered" evidence="1">
    <location>
        <begin position="61"/>
        <end position="101"/>
    </location>
</feature>
<evidence type="ECO:0000256" key="1">
    <source>
        <dbReference type="SAM" id="MobiDB-lite"/>
    </source>
</evidence>
<reference evidence="2 3" key="1">
    <citation type="submission" date="2016-11" db="EMBL/GenBank/DDBJ databases">
        <authorList>
            <person name="Jaros S."/>
            <person name="Januszkiewicz K."/>
            <person name="Wedrychowicz H."/>
        </authorList>
    </citation>
    <scope>NUCLEOTIDE SEQUENCE [LARGE SCALE GENOMIC DNA]</scope>
    <source>
        <strain evidence="2 3">GAS242</strain>
    </source>
</reference>
<dbReference type="EMBL" id="LT670818">
    <property type="protein sequence ID" value="SHG98712.1"/>
    <property type="molecule type" value="Genomic_DNA"/>
</dbReference>
<dbReference type="RefSeq" id="WP_154073407.1">
    <property type="nucleotide sequence ID" value="NZ_LT670818.1"/>
</dbReference>
<feature type="compositionally biased region" description="Low complexity" evidence="1">
    <location>
        <begin position="63"/>
        <end position="94"/>
    </location>
</feature>
<proteinExistence type="predicted"/>
<dbReference type="AlphaFoldDB" id="A0A1M5PAE1"/>
<dbReference type="Proteomes" id="UP000190675">
    <property type="component" value="Chromosome I"/>
</dbReference>
<sequence>MKRIYMLLASKQWTESSKLDFARRDDGSLEIRFDKRVNRYSLLLATAALVLVSGYAFGQTTRTNPSAASTSSSIPASSSTSPNSPCNPTNPSSPCYSAKSPRNPCYSATNDPCSTTTTLTSPPSAAPPPKAATHVQTAVPAITEDQAKSQIEAKGYSSVTGLRRDAKGIWSGKAVKDGIPANVMLDLTGNVTAN</sequence>
<gene>
    <name evidence="2" type="ORF">SAMN05444169_5125</name>
</gene>
<evidence type="ECO:0008006" key="4">
    <source>
        <dbReference type="Google" id="ProtNLM"/>
    </source>
</evidence>
<protein>
    <recommendedName>
        <fullName evidence="4">Peptidase propeptide and YPEB domain-containing protein</fullName>
    </recommendedName>
</protein>
<dbReference type="OrthoDB" id="7376531at2"/>
<evidence type="ECO:0000313" key="3">
    <source>
        <dbReference type="Proteomes" id="UP000190675"/>
    </source>
</evidence>
<name>A0A1M5PAE1_9BRAD</name>
<evidence type="ECO:0000313" key="2">
    <source>
        <dbReference type="EMBL" id="SHG98712.1"/>
    </source>
</evidence>
<organism evidence="2 3">
    <name type="scientific">Bradyrhizobium erythrophlei</name>
    <dbReference type="NCBI Taxonomy" id="1437360"/>
    <lineage>
        <taxon>Bacteria</taxon>
        <taxon>Pseudomonadati</taxon>
        <taxon>Pseudomonadota</taxon>
        <taxon>Alphaproteobacteria</taxon>
        <taxon>Hyphomicrobiales</taxon>
        <taxon>Nitrobacteraceae</taxon>
        <taxon>Bradyrhizobium</taxon>
    </lineage>
</organism>
<accession>A0A1M5PAE1</accession>